<dbReference type="EMBL" id="UAVU01000003">
    <property type="protein sequence ID" value="SQA96716.1"/>
    <property type="molecule type" value="Genomic_DNA"/>
</dbReference>
<feature type="region of interest" description="Disordered" evidence="1">
    <location>
        <begin position="73"/>
        <end position="93"/>
    </location>
</feature>
<sequence>MAEVTRHVKQFITLTEHNSVRADSIVRVFAQGDYLMVQTSDGDIYQADRGYGQTVWQTKSALLEQIEAALESQAASGAPMSNKQPEKQIAAPQGIRASTHALETTCGQFTEDFKAYLKELIDAERIDELKRALNSARYSFSRE</sequence>
<gene>
    <name evidence="2" type="ORF">NCTC12120_00476</name>
</gene>
<protein>
    <submittedName>
        <fullName evidence="2">Uncharacterized protein</fullName>
    </submittedName>
</protein>
<evidence type="ECO:0000313" key="2">
    <source>
        <dbReference type="EMBL" id="SQA96716.1"/>
    </source>
</evidence>
<dbReference type="Proteomes" id="UP000251197">
    <property type="component" value="Unassembled WGS sequence"/>
</dbReference>
<evidence type="ECO:0000256" key="1">
    <source>
        <dbReference type="SAM" id="MobiDB-lite"/>
    </source>
</evidence>
<dbReference type="RefSeq" id="WP_245874291.1">
    <property type="nucleotide sequence ID" value="NZ_CP023525.1"/>
</dbReference>
<accession>A0A2X2SUA8</accession>
<reference evidence="2 3" key="1">
    <citation type="submission" date="2018-06" db="EMBL/GenBank/DDBJ databases">
        <authorList>
            <consortium name="Pathogen Informatics"/>
            <person name="Doyle S."/>
        </authorList>
    </citation>
    <scope>NUCLEOTIDE SEQUENCE [LARGE SCALE GENOMIC DNA]</scope>
    <source>
        <strain evidence="2 3">NCTC12120</strain>
    </source>
</reference>
<feature type="compositionally biased region" description="Polar residues" evidence="1">
    <location>
        <begin position="73"/>
        <end position="83"/>
    </location>
</feature>
<proteinExistence type="predicted"/>
<evidence type="ECO:0000313" key="3">
    <source>
        <dbReference type="Proteomes" id="UP000251197"/>
    </source>
</evidence>
<organism evidence="2 3">
    <name type="scientific">Cedecea neteri</name>
    <dbReference type="NCBI Taxonomy" id="158822"/>
    <lineage>
        <taxon>Bacteria</taxon>
        <taxon>Pseudomonadati</taxon>
        <taxon>Pseudomonadota</taxon>
        <taxon>Gammaproteobacteria</taxon>
        <taxon>Enterobacterales</taxon>
        <taxon>Enterobacteriaceae</taxon>
        <taxon>Cedecea</taxon>
    </lineage>
</organism>
<name>A0A2X2SUA8_9ENTR</name>
<dbReference type="AlphaFoldDB" id="A0A2X2SUA8"/>